<dbReference type="GO" id="GO:0016998">
    <property type="term" value="P:cell wall macromolecule catabolic process"/>
    <property type="evidence" value="ECO:0007669"/>
    <property type="project" value="InterPro"/>
</dbReference>
<comment type="caution">
    <text evidence="18">The sequence shown here is derived from an EMBL/GenBank/DDBJ whole genome shotgun (WGS) entry which is preliminary data.</text>
</comment>
<keyword evidence="19" id="KW-1185">Reference proteome</keyword>
<keyword evidence="6 18" id="KW-0378">Hydrolase</keyword>
<feature type="disulfide bond" evidence="14">
    <location>
        <begin position="96"/>
        <end position="145"/>
    </location>
</feature>
<dbReference type="InterPro" id="IPR016283">
    <property type="entry name" value="Glyco_hydro_19"/>
</dbReference>
<dbReference type="Pfam" id="PF00182">
    <property type="entry name" value="Glyco_hydro_19"/>
    <property type="match status" value="2"/>
</dbReference>
<dbReference type="SUPFAM" id="SSF57016">
    <property type="entry name" value="Plant lectins/antimicrobial peptides"/>
    <property type="match status" value="1"/>
</dbReference>
<keyword evidence="12" id="KW-0624">Polysaccharide degradation</keyword>
<evidence type="ECO:0000256" key="4">
    <source>
        <dbReference type="ARBA" id="ARBA00022669"/>
    </source>
</evidence>
<dbReference type="PANTHER" id="PTHR22595">
    <property type="entry name" value="CHITINASE-RELATED"/>
    <property type="match status" value="1"/>
</dbReference>
<dbReference type="InterPro" id="IPR036861">
    <property type="entry name" value="Endochitinase-like_sf"/>
</dbReference>
<evidence type="ECO:0000256" key="8">
    <source>
        <dbReference type="ARBA" id="ARBA00023024"/>
    </source>
</evidence>
<keyword evidence="10" id="KW-0119">Carbohydrate metabolism</keyword>
<dbReference type="GO" id="GO:0000272">
    <property type="term" value="P:polysaccharide catabolic process"/>
    <property type="evidence" value="ECO:0007669"/>
    <property type="project" value="UniProtKB-KW"/>
</dbReference>
<evidence type="ECO:0000256" key="2">
    <source>
        <dbReference type="ARBA" id="ARBA00009373"/>
    </source>
</evidence>
<evidence type="ECO:0000256" key="6">
    <source>
        <dbReference type="ARBA" id="ARBA00022801"/>
    </source>
</evidence>
<gene>
    <name evidence="18" type="ORF">RchiOBHm_Chr4g0406231</name>
</gene>
<dbReference type="InterPro" id="IPR000726">
    <property type="entry name" value="Glyco_hydro_19_cat"/>
</dbReference>
<dbReference type="EC" id="3.2.1.14" evidence="3"/>
<dbReference type="GO" id="GO:0006952">
    <property type="term" value="P:defense response"/>
    <property type="evidence" value="ECO:0007669"/>
    <property type="project" value="UniProtKB-KW"/>
</dbReference>
<feature type="signal peptide" evidence="16">
    <location>
        <begin position="1"/>
        <end position="28"/>
    </location>
</feature>
<evidence type="ECO:0000256" key="16">
    <source>
        <dbReference type="SAM" id="SignalP"/>
    </source>
</evidence>
<dbReference type="EMBL" id="PDCK01000042">
    <property type="protein sequence ID" value="PRQ37761.1"/>
    <property type="molecule type" value="Genomic_DNA"/>
</dbReference>
<dbReference type="Gene3D" id="1.10.530.10">
    <property type="match status" value="1"/>
</dbReference>
<dbReference type="AlphaFoldDB" id="A0A2P6QU95"/>
<evidence type="ECO:0000256" key="9">
    <source>
        <dbReference type="ARBA" id="ARBA00023157"/>
    </source>
</evidence>
<name>A0A2P6QU95_ROSCH</name>
<dbReference type="PROSITE" id="PS00774">
    <property type="entry name" value="CHITINASE_19_2"/>
    <property type="match status" value="1"/>
</dbReference>
<keyword evidence="8" id="KW-0146">Chitin degradation</keyword>
<dbReference type="GO" id="GO:0008061">
    <property type="term" value="F:chitin binding"/>
    <property type="evidence" value="ECO:0007669"/>
    <property type="project" value="UniProtKB-UniRule"/>
</dbReference>
<evidence type="ECO:0000313" key="18">
    <source>
        <dbReference type="EMBL" id="PRQ37761.1"/>
    </source>
</evidence>
<feature type="disulfide bond" evidence="14 15">
    <location>
        <begin position="33"/>
        <end position="45"/>
    </location>
</feature>
<dbReference type="FunFam" id="3.30.20.10:FF:000001">
    <property type="entry name" value="Endochitinase (Chitinase)"/>
    <property type="match status" value="1"/>
</dbReference>
<feature type="disulfide bond" evidence="14">
    <location>
        <begin position="156"/>
        <end position="165"/>
    </location>
</feature>
<dbReference type="OMA" id="YYNDYCT"/>
<evidence type="ECO:0000256" key="3">
    <source>
        <dbReference type="ARBA" id="ARBA00012729"/>
    </source>
</evidence>
<comment type="similarity">
    <text evidence="2">Belongs to the glycosyl hydrolase 19 family. Chitinase class I subfamily.</text>
</comment>
<dbReference type="STRING" id="74649.A0A2P6QU95"/>
<keyword evidence="11 18" id="KW-0326">Glycosidase</keyword>
<evidence type="ECO:0000259" key="17">
    <source>
        <dbReference type="PROSITE" id="PS50941"/>
    </source>
</evidence>
<dbReference type="Pfam" id="PF00187">
    <property type="entry name" value="Chitin_bind_1"/>
    <property type="match status" value="1"/>
</dbReference>
<sequence length="275" mass="29471">MAFQVTIRTKSLFFTILGLAFVAQIAIAQDCGCAAGLCCSEFGYCGTGDAYCGKGCKEGPCTTTPTPTPTTNGGSVADIVTTDFFNGIINQAGADCAGKSFYTRQAFLDALGSYGDFGTTGSADDNKREVAALFAHVTHETGHFCYIEEINKDTYCDTSKTEYPCNPNKQYYGRGPLQLTWNYNYGAAGNAIGFDGLNSPETVATDPVVAFKTGLWFWMTNVHSVIGQGFGATTRAINGDVECDGKAPDKVQARVNYYNDYCTQLNVSPGDNLYC</sequence>
<dbReference type="SMART" id="SM00270">
    <property type="entry name" value="ChtBD1"/>
    <property type="match status" value="1"/>
</dbReference>
<dbReference type="CDD" id="cd00325">
    <property type="entry name" value="chitinase_GH19"/>
    <property type="match status" value="1"/>
</dbReference>
<evidence type="ECO:0000256" key="10">
    <source>
        <dbReference type="ARBA" id="ARBA00023277"/>
    </source>
</evidence>
<dbReference type="PROSITE" id="PS50941">
    <property type="entry name" value="CHIT_BIND_I_2"/>
    <property type="match status" value="1"/>
</dbReference>
<keyword evidence="5 16" id="KW-0732">Signal</keyword>
<dbReference type="PIRSF" id="PIRSF001060">
    <property type="entry name" value="Endochitinase"/>
    <property type="match status" value="1"/>
</dbReference>
<protein>
    <recommendedName>
        <fullName evidence="3">chitinase</fullName>
        <ecNumber evidence="3">3.2.1.14</ecNumber>
    </recommendedName>
</protein>
<dbReference type="FunFam" id="1.10.530.10:FF:000052">
    <property type="entry name" value="Endochitinase PR4"/>
    <property type="match status" value="1"/>
</dbReference>
<dbReference type="GO" id="GO:0008843">
    <property type="term" value="F:endochitinase activity"/>
    <property type="evidence" value="ECO:0007669"/>
    <property type="project" value="UniProtKB-EC"/>
</dbReference>
<feature type="disulfide bond" evidence="14 15">
    <location>
        <begin position="38"/>
        <end position="52"/>
    </location>
</feature>
<comment type="caution">
    <text evidence="15">Lacks conserved residue(s) required for the propagation of feature annotation.</text>
</comment>
<keyword evidence="4 15" id="KW-0147">Chitin-binding</keyword>
<dbReference type="Gene3D" id="3.30.20.10">
    <property type="entry name" value="Endochitinase, domain 2"/>
    <property type="match status" value="1"/>
</dbReference>
<keyword evidence="9 14" id="KW-1015">Disulfide bond</keyword>
<dbReference type="InterPro" id="IPR018371">
    <property type="entry name" value="Chitin-binding_1_CS"/>
</dbReference>
<keyword evidence="7" id="KW-0611">Plant defense</keyword>
<dbReference type="InterPro" id="IPR023346">
    <property type="entry name" value="Lysozyme-like_dom_sf"/>
</dbReference>
<dbReference type="OrthoDB" id="5985073at2759"/>
<evidence type="ECO:0000313" key="19">
    <source>
        <dbReference type="Proteomes" id="UP000238479"/>
    </source>
</evidence>
<dbReference type="CDD" id="cd00035">
    <property type="entry name" value="ChtBD1"/>
    <property type="match status" value="1"/>
</dbReference>
<dbReference type="Proteomes" id="UP000238479">
    <property type="component" value="Chromosome 4"/>
</dbReference>
<dbReference type="Gene3D" id="3.30.60.10">
    <property type="entry name" value="Endochitinase-like"/>
    <property type="match status" value="1"/>
</dbReference>
<dbReference type="FunFam" id="3.30.60.10:FF:000003">
    <property type="entry name" value="Class IV chitinase"/>
    <property type="match status" value="1"/>
</dbReference>
<dbReference type="GO" id="GO:0006032">
    <property type="term" value="P:chitin catabolic process"/>
    <property type="evidence" value="ECO:0007669"/>
    <property type="project" value="UniProtKB-KW"/>
</dbReference>
<feature type="chain" id="PRO_5015176689" description="chitinase" evidence="16">
    <location>
        <begin position="29"/>
        <end position="275"/>
    </location>
</feature>
<feature type="domain" description="Chitin-binding type-1" evidence="17">
    <location>
        <begin position="28"/>
        <end position="63"/>
    </location>
</feature>
<evidence type="ECO:0000256" key="15">
    <source>
        <dbReference type="PROSITE-ProRule" id="PRU00261"/>
    </source>
</evidence>
<proteinExistence type="inferred from homology"/>
<feature type="active site" description="Proton donor" evidence="13">
    <location>
        <position position="140"/>
    </location>
</feature>
<dbReference type="Gramene" id="PRQ37761">
    <property type="protein sequence ID" value="PRQ37761"/>
    <property type="gene ID" value="RchiOBHm_Chr4g0406231"/>
</dbReference>
<feature type="disulfide bond" evidence="14">
    <location>
        <begin position="243"/>
        <end position="275"/>
    </location>
</feature>
<reference evidence="18 19" key="1">
    <citation type="journal article" date="2018" name="Nat. Genet.">
        <title>The Rosa genome provides new insights in the design of modern roses.</title>
        <authorList>
            <person name="Bendahmane M."/>
        </authorList>
    </citation>
    <scope>NUCLEOTIDE SEQUENCE [LARGE SCALE GENOMIC DNA]</scope>
    <source>
        <strain evidence="19">cv. Old Blush</strain>
    </source>
</reference>
<dbReference type="InterPro" id="IPR001002">
    <property type="entry name" value="Chitin-bd_1"/>
</dbReference>
<evidence type="ECO:0000256" key="12">
    <source>
        <dbReference type="ARBA" id="ARBA00023326"/>
    </source>
</evidence>
<comment type="catalytic activity">
    <reaction evidence="1">
        <text>Random endo-hydrolysis of N-acetyl-beta-D-glucosaminide (1-&gt;4)-beta-linkages in chitin and chitodextrins.</text>
        <dbReference type="EC" id="3.2.1.14"/>
    </reaction>
</comment>
<dbReference type="PROSITE" id="PS00773">
    <property type="entry name" value="CHITINASE_19_1"/>
    <property type="match status" value="1"/>
</dbReference>
<dbReference type="PROSITE" id="PS00026">
    <property type="entry name" value="CHIT_BIND_I_1"/>
    <property type="match status" value="1"/>
</dbReference>
<dbReference type="SUPFAM" id="SSF53955">
    <property type="entry name" value="Lysozyme-like"/>
    <property type="match status" value="1"/>
</dbReference>
<evidence type="ECO:0000256" key="1">
    <source>
        <dbReference type="ARBA" id="ARBA00000822"/>
    </source>
</evidence>
<dbReference type="PANTHER" id="PTHR22595:SF197">
    <property type="entry name" value="CHITINASE FAMILY PROTEIN"/>
    <property type="match status" value="1"/>
</dbReference>
<accession>A0A2P6QU95</accession>
<evidence type="ECO:0000256" key="14">
    <source>
        <dbReference type="PIRSR" id="PIRSR001060-2"/>
    </source>
</evidence>
<evidence type="ECO:0000256" key="11">
    <source>
        <dbReference type="ARBA" id="ARBA00023295"/>
    </source>
</evidence>
<evidence type="ECO:0000256" key="5">
    <source>
        <dbReference type="ARBA" id="ARBA00022729"/>
    </source>
</evidence>
<evidence type="ECO:0000256" key="13">
    <source>
        <dbReference type="PIRSR" id="PIRSR001060-1"/>
    </source>
</evidence>
<evidence type="ECO:0000256" key="7">
    <source>
        <dbReference type="ARBA" id="ARBA00022821"/>
    </source>
</evidence>
<organism evidence="18 19">
    <name type="scientific">Rosa chinensis</name>
    <name type="common">China rose</name>
    <dbReference type="NCBI Taxonomy" id="74649"/>
    <lineage>
        <taxon>Eukaryota</taxon>
        <taxon>Viridiplantae</taxon>
        <taxon>Streptophyta</taxon>
        <taxon>Embryophyta</taxon>
        <taxon>Tracheophyta</taxon>
        <taxon>Spermatophyta</taxon>
        <taxon>Magnoliopsida</taxon>
        <taxon>eudicotyledons</taxon>
        <taxon>Gunneridae</taxon>
        <taxon>Pentapetalae</taxon>
        <taxon>rosids</taxon>
        <taxon>fabids</taxon>
        <taxon>Rosales</taxon>
        <taxon>Rosaceae</taxon>
        <taxon>Rosoideae</taxon>
        <taxon>Rosoideae incertae sedis</taxon>
        <taxon>Rosa</taxon>
    </lineage>
</organism>